<organism evidence="2 3">
    <name type="scientific">Flavisolibacter ginsenosidimutans</name>
    <dbReference type="NCBI Taxonomy" id="661481"/>
    <lineage>
        <taxon>Bacteria</taxon>
        <taxon>Pseudomonadati</taxon>
        <taxon>Bacteroidota</taxon>
        <taxon>Chitinophagia</taxon>
        <taxon>Chitinophagales</taxon>
        <taxon>Chitinophagaceae</taxon>
        <taxon>Flavisolibacter</taxon>
    </lineage>
</organism>
<dbReference type="EMBL" id="CP042433">
    <property type="protein sequence ID" value="QEC57062.1"/>
    <property type="molecule type" value="Genomic_DNA"/>
</dbReference>
<dbReference type="RefSeq" id="WP_146788961.1">
    <property type="nucleotide sequence ID" value="NZ_BAABIO010000003.1"/>
</dbReference>
<keyword evidence="1" id="KW-0472">Membrane</keyword>
<evidence type="ECO:0000256" key="1">
    <source>
        <dbReference type="SAM" id="Phobius"/>
    </source>
</evidence>
<accession>A0A5B8UL10</accession>
<feature type="transmembrane region" description="Helical" evidence="1">
    <location>
        <begin position="117"/>
        <end position="137"/>
    </location>
</feature>
<protein>
    <submittedName>
        <fullName evidence="2">Uncharacterized protein</fullName>
    </submittedName>
</protein>
<evidence type="ECO:0000313" key="2">
    <source>
        <dbReference type="EMBL" id="QEC57062.1"/>
    </source>
</evidence>
<sequence length="213" mass="24508">MFSTSDLIYYALYLPCLFLSFRAKESSVHGLFFLRFVLCFGLVTEMAVLVLRGLHREENGPYYLYIPAEYVCLVLFYSRNTSSRKIKKVLAASVPVYLLAALLLSAFHYHFVSYPSVVYNISCFFNSIWISLLLFNFDTGAEKEIWKQPLFIILSALLIFFAGIFFFNPAYATVQKKDPVLATNLRVYVNTVLNYILYILLAYGFICSARTTK</sequence>
<dbReference type="AlphaFoldDB" id="A0A5B8UL10"/>
<proteinExistence type="predicted"/>
<keyword evidence="1" id="KW-0812">Transmembrane</keyword>
<feature type="transmembrane region" description="Helical" evidence="1">
    <location>
        <begin position="89"/>
        <end position="111"/>
    </location>
</feature>
<feature type="transmembrane region" description="Helical" evidence="1">
    <location>
        <begin position="149"/>
        <end position="167"/>
    </location>
</feature>
<keyword evidence="1" id="KW-1133">Transmembrane helix</keyword>
<name>A0A5B8UL10_9BACT</name>
<feature type="transmembrane region" description="Helical" evidence="1">
    <location>
        <begin position="60"/>
        <end position="77"/>
    </location>
</feature>
<reference evidence="2 3" key="1">
    <citation type="journal article" date="2015" name="Int. J. Syst. Evol. Microbiol.">
        <title>Flavisolibacter ginsenosidimutans sp. nov., with ginsenoside-converting activity isolated from soil used for cultivating ginseng.</title>
        <authorList>
            <person name="Zhao Y."/>
            <person name="Liu Q."/>
            <person name="Kang M.S."/>
            <person name="Jin F."/>
            <person name="Yu H."/>
            <person name="Im W.T."/>
        </authorList>
    </citation>
    <scope>NUCLEOTIDE SEQUENCE [LARGE SCALE GENOMIC DNA]</scope>
    <source>
        <strain evidence="2 3">Gsoil 636</strain>
    </source>
</reference>
<feature type="transmembrane region" description="Helical" evidence="1">
    <location>
        <begin position="32"/>
        <end position="54"/>
    </location>
</feature>
<feature type="transmembrane region" description="Helical" evidence="1">
    <location>
        <begin position="6"/>
        <end position="23"/>
    </location>
</feature>
<dbReference type="KEGG" id="fgg:FSB75_14505"/>
<evidence type="ECO:0000313" key="3">
    <source>
        <dbReference type="Proteomes" id="UP000321204"/>
    </source>
</evidence>
<dbReference type="Proteomes" id="UP000321204">
    <property type="component" value="Chromosome"/>
</dbReference>
<feature type="transmembrane region" description="Helical" evidence="1">
    <location>
        <begin position="187"/>
        <end position="206"/>
    </location>
</feature>
<gene>
    <name evidence="2" type="ORF">FSB75_14505</name>
</gene>
<keyword evidence="3" id="KW-1185">Reference proteome</keyword>